<name>A0A8J5WMB3_ZIZPA</name>
<protein>
    <submittedName>
        <fullName evidence="1">Uncharacterized protein</fullName>
    </submittedName>
</protein>
<accession>A0A8J5WMB3</accession>
<sequence length="182" mass="19839">MRRPLLCTVLATTSSVHSSYQPSSLCLMQRNTRQPPPPRVSATVASLTVRTTTIAHLVALYPLVPSLSLCHPPHSPTVSHHGGVVSPLFSLYIRRIIKWLAQRKGDNGNLPSTKEEEASTTFPAWRSPIGSDWVSPFLSTTPTQSLSYGYYLTNRGGFMPVASPTGHGDIFGFPAIEGGPWR</sequence>
<organism evidence="1 2">
    <name type="scientific">Zizania palustris</name>
    <name type="common">Northern wild rice</name>
    <dbReference type="NCBI Taxonomy" id="103762"/>
    <lineage>
        <taxon>Eukaryota</taxon>
        <taxon>Viridiplantae</taxon>
        <taxon>Streptophyta</taxon>
        <taxon>Embryophyta</taxon>
        <taxon>Tracheophyta</taxon>
        <taxon>Spermatophyta</taxon>
        <taxon>Magnoliopsida</taxon>
        <taxon>Liliopsida</taxon>
        <taxon>Poales</taxon>
        <taxon>Poaceae</taxon>
        <taxon>BOP clade</taxon>
        <taxon>Oryzoideae</taxon>
        <taxon>Oryzeae</taxon>
        <taxon>Zizaniinae</taxon>
        <taxon>Zizania</taxon>
    </lineage>
</organism>
<dbReference type="Proteomes" id="UP000729402">
    <property type="component" value="Unassembled WGS sequence"/>
</dbReference>
<comment type="caution">
    <text evidence="1">The sequence shown here is derived from an EMBL/GenBank/DDBJ whole genome shotgun (WGS) entry which is preliminary data.</text>
</comment>
<evidence type="ECO:0000313" key="2">
    <source>
        <dbReference type="Proteomes" id="UP000729402"/>
    </source>
</evidence>
<proteinExistence type="predicted"/>
<keyword evidence="2" id="KW-1185">Reference proteome</keyword>
<reference evidence="1" key="2">
    <citation type="submission" date="2021-02" db="EMBL/GenBank/DDBJ databases">
        <authorList>
            <person name="Kimball J.A."/>
            <person name="Haas M.W."/>
            <person name="Macchietto M."/>
            <person name="Kono T."/>
            <person name="Duquette J."/>
            <person name="Shao M."/>
        </authorList>
    </citation>
    <scope>NUCLEOTIDE SEQUENCE</scope>
    <source>
        <tissue evidence="1">Fresh leaf tissue</tissue>
    </source>
</reference>
<reference evidence="1" key="1">
    <citation type="journal article" date="2021" name="bioRxiv">
        <title>Whole Genome Assembly and Annotation of Northern Wild Rice, Zizania palustris L., Supports a Whole Genome Duplication in the Zizania Genus.</title>
        <authorList>
            <person name="Haas M."/>
            <person name="Kono T."/>
            <person name="Macchietto M."/>
            <person name="Millas R."/>
            <person name="McGilp L."/>
            <person name="Shao M."/>
            <person name="Duquette J."/>
            <person name="Hirsch C.N."/>
            <person name="Kimball J."/>
        </authorList>
    </citation>
    <scope>NUCLEOTIDE SEQUENCE</scope>
    <source>
        <tissue evidence="1">Fresh leaf tissue</tissue>
    </source>
</reference>
<dbReference type="EMBL" id="JAAALK010000081">
    <property type="protein sequence ID" value="KAG8091114.1"/>
    <property type="molecule type" value="Genomic_DNA"/>
</dbReference>
<evidence type="ECO:0000313" key="1">
    <source>
        <dbReference type="EMBL" id="KAG8091114.1"/>
    </source>
</evidence>
<dbReference type="AlphaFoldDB" id="A0A8J5WMB3"/>
<gene>
    <name evidence="1" type="ORF">GUJ93_ZPchr0011g28422</name>
</gene>